<dbReference type="RefSeq" id="WP_378242832.1">
    <property type="nucleotide sequence ID" value="NZ_JBHSKF010000001.1"/>
</dbReference>
<keyword evidence="7" id="KW-0407">Ion channel</keyword>
<dbReference type="SUPFAM" id="SSF81324">
    <property type="entry name" value="Voltage-gated potassium channels"/>
    <property type="match status" value="1"/>
</dbReference>
<gene>
    <name evidence="10" type="ORF">ACFPM7_01315</name>
</gene>
<evidence type="ECO:0000256" key="2">
    <source>
        <dbReference type="ARBA" id="ARBA00022448"/>
    </source>
</evidence>
<evidence type="ECO:0000313" key="11">
    <source>
        <dbReference type="Proteomes" id="UP001596157"/>
    </source>
</evidence>
<evidence type="ECO:0000256" key="8">
    <source>
        <dbReference type="SAM" id="Phobius"/>
    </source>
</evidence>
<protein>
    <submittedName>
        <fullName evidence="10">Ion channel</fullName>
    </submittedName>
</protein>
<keyword evidence="2" id="KW-0813">Transport</keyword>
<evidence type="ECO:0000259" key="9">
    <source>
        <dbReference type="Pfam" id="PF07885"/>
    </source>
</evidence>
<evidence type="ECO:0000256" key="4">
    <source>
        <dbReference type="ARBA" id="ARBA00022989"/>
    </source>
</evidence>
<dbReference type="PANTHER" id="PTHR11537">
    <property type="entry name" value="VOLTAGE-GATED POTASSIUM CHANNEL"/>
    <property type="match status" value="1"/>
</dbReference>
<dbReference type="Pfam" id="PF07885">
    <property type="entry name" value="Ion_trans_2"/>
    <property type="match status" value="1"/>
</dbReference>
<dbReference type="EMBL" id="JBHSKF010000001">
    <property type="protein sequence ID" value="MFC5285677.1"/>
    <property type="molecule type" value="Genomic_DNA"/>
</dbReference>
<keyword evidence="6 8" id="KW-0472">Membrane</keyword>
<feature type="transmembrane region" description="Helical" evidence="8">
    <location>
        <begin position="158"/>
        <end position="177"/>
    </location>
</feature>
<proteinExistence type="predicted"/>
<dbReference type="PRINTS" id="PR00169">
    <property type="entry name" value="KCHANNEL"/>
</dbReference>
<dbReference type="InterPro" id="IPR027359">
    <property type="entry name" value="Volt_channel_dom_sf"/>
</dbReference>
<evidence type="ECO:0000313" key="10">
    <source>
        <dbReference type="EMBL" id="MFC5285677.1"/>
    </source>
</evidence>
<feature type="transmembrane region" description="Helical" evidence="8">
    <location>
        <begin position="26"/>
        <end position="44"/>
    </location>
</feature>
<keyword evidence="11" id="KW-1185">Reference proteome</keyword>
<comment type="caution">
    <text evidence="10">The sequence shown here is derived from an EMBL/GenBank/DDBJ whole genome shotgun (WGS) entry which is preliminary data.</text>
</comment>
<evidence type="ECO:0000256" key="6">
    <source>
        <dbReference type="ARBA" id="ARBA00023136"/>
    </source>
</evidence>
<dbReference type="Gene3D" id="1.20.5.110">
    <property type="match status" value="1"/>
</dbReference>
<evidence type="ECO:0000256" key="1">
    <source>
        <dbReference type="ARBA" id="ARBA00004141"/>
    </source>
</evidence>
<sequence>MQHLKTAPKPDPAEPAVSAWEARTDLAMTGLALLFLGVYAWQVLDTDVGPGLHLALEIALWVIWAAFAADYAMRLLLARNKWRFVRRHVLDLLAVALPMVRQLRALRLITVLRVLNRRFGAGLRGRVGIYVGGTTLLIGLAASLAVLDAERRHPDATITTFGDALWWTLTTITTVGYGDRYPVTAEGRIVAATLMIGGIALIGVATGTIASWFLEKIAGAEDTDQATHAEVVALRAELAALRAELAVLNRGAVSPPSPQPSAPPPT</sequence>
<dbReference type="PANTHER" id="PTHR11537:SF254">
    <property type="entry name" value="POTASSIUM VOLTAGE-GATED CHANNEL PROTEIN SHAB"/>
    <property type="match status" value="1"/>
</dbReference>
<reference evidence="11" key="1">
    <citation type="journal article" date="2019" name="Int. J. Syst. Evol. Microbiol.">
        <title>The Global Catalogue of Microorganisms (GCM) 10K type strain sequencing project: providing services to taxonomists for standard genome sequencing and annotation.</title>
        <authorList>
            <consortium name="The Broad Institute Genomics Platform"/>
            <consortium name="The Broad Institute Genome Sequencing Center for Infectious Disease"/>
            <person name="Wu L."/>
            <person name="Ma J."/>
        </authorList>
    </citation>
    <scope>NUCLEOTIDE SEQUENCE [LARGE SCALE GENOMIC DNA]</scope>
    <source>
        <strain evidence="11">CCUG 59778</strain>
    </source>
</reference>
<feature type="transmembrane region" description="Helical" evidence="8">
    <location>
        <begin position="127"/>
        <end position="146"/>
    </location>
</feature>
<keyword evidence="3 8" id="KW-0812">Transmembrane</keyword>
<accession>A0ABW0EE46</accession>
<dbReference type="InterPro" id="IPR013099">
    <property type="entry name" value="K_chnl_dom"/>
</dbReference>
<comment type="subcellular location">
    <subcellularLocation>
        <location evidence="1">Membrane</location>
        <topology evidence="1">Multi-pass membrane protein</topology>
    </subcellularLocation>
</comment>
<organism evidence="10 11">
    <name type="scientific">Actinokineospora guangxiensis</name>
    <dbReference type="NCBI Taxonomy" id="1490288"/>
    <lineage>
        <taxon>Bacteria</taxon>
        <taxon>Bacillati</taxon>
        <taxon>Actinomycetota</taxon>
        <taxon>Actinomycetes</taxon>
        <taxon>Pseudonocardiales</taxon>
        <taxon>Pseudonocardiaceae</taxon>
        <taxon>Actinokineospora</taxon>
    </lineage>
</organism>
<dbReference type="Gene3D" id="1.20.120.350">
    <property type="entry name" value="Voltage-gated potassium channels. Chain C"/>
    <property type="match status" value="1"/>
</dbReference>
<feature type="transmembrane region" description="Helical" evidence="8">
    <location>
        <begin position="189"/>
        <end position="214"/>
    </location>
</feature>
<evidence type="ECO:0000256" key="7">
    <source>
        <dbReference type="ARBA" id="ARBA00023303"/>
    </source>
</evidence>
<evidence type="ECO:0000256" key="3">
    <source>
        <dbReference type="ARBA" id="ARBA00022692"/>
    </source>
</evidence>
<feature type="domain" description="Potassium channel" evidence="9">
    <location>
        <begin position="156"/>
        <end position="213"/>
    </location>
</feature>
<dbReference type="Gene3D" id="1.10.287.70">
    <property type="match status" value="1"/>
</dbReference>
<evidence type="ECO:0000256" key="5">
    <source>
        <dbReference type="ARBA" id="ARBA00023065"/>
    </source>
</evidence>
<dbReference type="InterPro" id="IPR028325">
    <property type="entry name" value="VG_K_chnl"/>
</dbReference>
<keyword evidence="4 8" id="KW-1133">Transmembrane helix</keyword>
<dbReference type="Proteomes" id="UP001596157">
    <property type="component" value="Unassembled WGS sequence"/>
</dbReference>
<feature type="transmembrane region" description="Helical" evidence="8">
    <location>
        <begin position="56"/>
        <end position="77"/>
    </location>
</feature>
<keyword evidence="5" id="KW-0406">Ion transport</keyword>
<name>A0ABW0EE46_9PSEU</name>